<evidence type="ECO:0000313" key="2">
    <source>
        <dbReference type="Proteomes" id="UP001396334"/>
    </source>
</evidence>
<evidence type="ECO:0000313" key="1">
    <source>
        <dbReference type="EMBL" id="KAK9002994.1"/>
    </source>
</evidence>
<dbReference type="EMBL" id="JBBPBN010000034">
    <property type="protein sequence ID" value="KAK9002994.1"/>
    <property type="molecule type" value="Genomic_DNA"/>
</dbReference>
<proteinExistence type="predicted"/>
<organism evidence="1 2">
    <name type="scientific">Hibiscus sabdariffa</name>
    <name type="common">roselle</name>
    <dbReference type="NCBI Taxonomy" id="183260"/>
    <lineage>
        <taxon>Eukaryota</taxon>
        <taxon>Viridiplantae</taxon>
        <taxon>Streptophyta</taxon>
        <taxon>Embryophyta</taxon>
        <taxon>Tracheophyta</taxon>
        <taxon>Spermatophyta</taxon>
        <taxon>Magnoliopsida</taxon>
        <taxon>eudicotyledons</taxon>
        <taxon>Gunneridae</taxon>
        <taxon>Pentapetalae</taxon>
        <taxon>rosids</taxon>
        <taxon>malvids</taxon>
        <taxon>Malvales</taxon>
        <taxon>Malvaceae</taxon>
        <taxon>Malvoideae</taxon>
        <taxon>Hibiscus</taxon>
    </lineage>
</organism>
<sequence>MALDRDSIPASCDQCELIHQFIRRDCGINSVTMDLHRAIFIGLVVALIAADNVHVRNGQLIQWKNHGLLV</sequence>
<protein>
    <submittedName>
        <fullName evidence="1">Uncharacterized protein</fullName>
    </submittedName>
</protein>
<dbReference type="Proteomes" id="UP001396334">
    <property type="component" value="Unassembled WGS sequence"/>
</dbReference>
<name>A0ABR2QQZ3_9ROSI</name>
<gene>
    <name evidence="1" type="ORF">V6N11_060568</name>
</gene>
<accession>A0ABR2QQZ3</accession>
<keyword evidence="2" id="KW-1185">Reference proteome</keyword>
<comment type="caution">
    <text evidence="1">The sequence shown here is derived from an EMBL/GenBank/DDBJ whole genome shotgun (WGS) entry which is preliminary data.</text>
</comment>
<reference evidence="1 2" key="1">
    <citation type="journal article" date="2024" name="G3 (Bethesda)">
        <title>Genome assembly of Hibiscus sabdariffa L. provides insights into metabolisms of medicinal natural products.</title>
        <authorList>
            <person name="Kim T."/>
        </authorList>
    </citation>
    <scope>NUCLEOTIDE SEQUENCE [LARGE SCALE GENOMIC DNA]</scope>
    <source>
        <strain evidence="1">TK-2024</strain>
        <tissue evidence="1">Old leaves</tissue>
    </source>
</reference>